<evidence type="ECO:0000313" key="2">
    <source>
        <dbReference type="EMBL" id="GGC21928.1"/>
    </source>
</evidence>
<evidence type="ECO:0000259" key="1">
    <source>
        <dbReference type="SMART" id="SM00867"/>
    </source>
</evidence>
<protein>
    <submittedName>
        <fullName evidence="2">Lipid-binding protein</fullName>
    </submittedName>
</protein>
<dbReference type="SUPFAM" id="SSF101874">
    <property type="entry name" value="YceI-like"/>
    <property type="match status" value="1"/>
</dbReference>
<comment type="caution">
    <text evidence="2">The sequence shown here is derived from an EMBL/GenBank/DDBJ whole genome shotgun (WGS) entry which is preliminary data.</text>
</comment>
<proteinExistence type="predicted"/>
<dbReference type="RefSeq" id="WP_188460133.1">
    <property type="nucleotide sequence ID" value="NZ_BAABHU010000001.1"/>
</dbReference>
<dbReference type="SMART" id="SM00867">
    <property type="entry name" value="YceI"/>
    <property type="match status" value="1"/>
</dbReference>
<sequence>MRIKILSIAFAALIVAAAFTFIRKEVKVDVKSSQIAWVGEKVTGQHNGTVNIKSGALDVENGTIKGGEFTIDMTSIDVLDLEGDSKGKLMGHLKSDDFFSVEKYPTALFKINSVSESKQADATHFISGELTIKGITNKITFPATVTVNGDKVNAKATFALDRTKWNVRYGSGSFFDGLGDKMIYDDFKLSVNLSSL</sequence>
<accession>A0ABQ1LBC3</accession>
<dbReference type="PANTHER" id="PTHR34406">
    <property type="entry name" value="PROTEIN YCEI"/>
    <property type="match status" value="1"/>
</dbReference>
<dbReference type="InterPro" id="IPR036761">
    <property type="entry name" value="TTHA0802/YceI-like_sf"/>
</dbReference>
<evidence type="ECO:0000313" key="3">
    <source>
        <dbReference type="Proteomes" id="UP000636010"/>
    </source>
</evidence>
<gene>
    <name evidence="2" type="primary">yceI</name>
    <name evidence="2" type="ORF">GCM10011506_03990</name>
</gene>
<reference evidence="3" key="1">
    <citation type="journal article" date="2019" name="Int. J. Syst. Evol. Microbiol.">
        <title>The Global Catalogue of Microorganisms (GCM) 10K type strain sequencing project: providing services to taxonomists for standard genome sequencing and annotation.</title>
        <authorList>
            <consortium name="The Broad Institute Genomics Platform"/>
            <consortium name="The Broad Institute Genome Sequencing Center for Infectious Disease"/>
            <person name="Wu L."/>
            <person name="Ma J."/>
        </authorList>
    </citation>
    <scope>NUCLEOTIDE SEQUENCE [LARGE SCALE GENOMIC DNA]</scope>
    <source>
        <strain evidence="3">CGMCC 1.10832</strain>
    </source>
</reference>
<dbReference type="PANTHER" id="PTHR34406:SF1">
    <property type="entry name" value="PROTEIN YCEI"/>
    <property type="match status" value="1"/>
</dbReference>
<dbReference type="InterPro" id="IPR007372">
    <property type="entry name" value="Lipid/polyisoprenoid-bd_YceI"/>
</dbReference>
<dbReference type="Pfam" id="PF04264">
    <property type="entry name" value="YceI"/>
    <property type="match status" value="1"/>
</dbReference>
<name>A0ABQ1LBC3_9BACT</name>
<dbReference type="EMBL" id="BMEC01000001">
    <property type="protein sequence ID" value="GGC21928.1"/>
    <property type="molecule type" value="Genomic_DNA"/>
</dbReference>
<feature type="domain" description="Lipid/polyisoprenoid-binding YceI-like" evidence="1">
    <location>
        <begin position="25"/>
        <end position="196"/>
    </location>
</feature>
<keyword evidence="3" id="KW-1185">Reference proteome</keyword>
<organism evidence="2 3">
    <name type="scientific">Marivirga lumbricoides</name>
    <dbReference type="NCBI Taxonomy" id="1046115"/>
    <lineage>
        <taxon>Bacteria</taxon>
        <taxon>Pseudomonadati</taxon>
        <taxon>Bacteroidota</taxon>
        <taxon>Cytophagia</taxon>
        <taxon>Cytophagales</taxon>
        <taxon>Marivirgaceae</taxon>
        <taxon>Marivirga</taxon>
    </lineage>
</organism>
<dbReference type="Proteomes" id="UP000636010">
    <property type="component" value="Unassembled WGS sequence"/>
</dbReference>
<dbReference type="Gene3D" id="2.40.128.110">
    <property type="entry name" value="Lipid/polyisoprenoid-binding, YceI-like"/>
    <property type="match status" value="1"/>
</dbReference>